<dbReference type="InterPro" id="IPR013783">
    <property type="entry name" value="Ig-like_fold"/>
</dbReference>
<comment type="similarity">
    <text evidence="1">Belongs to the peptidase M43B family.</text>
</comment>
<evidence type="ECO:0000313" key="12">
    <source>
        <dbReference type="Proteomes" id="UP001168552"/>
    </source>
</evidence>
<dbReference type="SUPFAM" id="SSF55486">
    <property type="entry name" value="Metalloproteases ('zincins'), catalytic domain"/>
    <property type="match status" value="1"/>
</dbReference>
<evidence type="ECO:0000259" key="9">
    <source>
        <dbReference type="Pfam" id="PF05572"/>
    </source>
</evidence>
<evidence type="ECO:0000256" key="5">
    <source>
        <dbReference type="ARBA" id="ARBA00022801"/>
    </source>
</evidence>
<keyword evidence="6" id="KW-0862">Zinc</keyword>
<evidence type="ECO:0000256" key="3">
    <source>
        <dbReference type="ARBA" id="ARBA00022723"/>
    </source>
</evidence>
<organism evidence="11 12">
    <name type="scientific">Shiella aurantiaca</name>
    <dbReference type="NCBI Taxonomy" id="3058365"/>
    <lineage>
        <taxon>Bacteria</taxon>
        <taxon>Pseudomonadati</taxon>
        <taxon>Bacteroidota</taxon>
        <taxon>Cytophagia</taxon>
        <taxon>Cytophagales</taxon>
        <taxon>Shiellaceae</taxon>
        <taxon>Shiella</taxon>
    </lineage>
</organism>
<keyword evidence="7" id="KW-0482">Metalloprotease</keyword>
<sequence>MAFCCFSPMLWAQEKCATHTLYQQQAEKNPLIESIPQFENWLQKRAEEKALRQGAYSSQQAVLTVPVVVHIIHNGEALGEGSNIPTEQILNQIITLNEDFRRSNADRSETLSEFQAVAADSEIEFVLAKSDPEGIATDGIVRVKGYKTTYSDNDNINLKALSYWPAEDYLNIWVAPLSGNLLGYAQFPVSELQGLEDSNNNRFTDGVVVNYLYFGTGFNADDFSRGRTATHEIGHFFGLRHIWGDGGCSADDFCNDTPLASTSTLGCNLRKSTCNSLDMIQNYMDYTDDVCMNLFTFDQKNRMRLVLESSPRRKSLLTSKGKNPPIQYQSDVGLREVLAPTQGICNGFVAPKVSVRNYAVQISGNFTVSLLVNGEPKESIPITTSLAPLEILEVSFGGFTLAQTGGYDFEFRLSDVNNNTDQNGANNVLIQEVFLPETVLPGYATNWADVEDKWRIVNPDQSATWELVNLANNATAVKMPNLGYENGYGEFDYLISPIFDLSDYQQATLRFQVAYSANPDKQRDGLIISLSEDCGSTFSLVSPVYQKFGVQIATVAQQNTSFTPTLRLQWREETIDLSAFSGREIQLAFISQSGEGNHLYLKNFRLEGKKSTTYDAAIAFSATDGVWCEGQAVRYIISNQGSEALQSVTLRKELNNQVLEEREIVFDAPLLSKSFIELEEVFAVESTEENTITLSLLSPNQRTEEDPSDNVAIRSLVVQSEPEQAPLRQHFTASNPWTSWRVVSPNHELAFDQVYQNNNTFLEFPFHRNPEKGAETWIISPPISPSKLDYLKLGFDINYAYNPNFADSVKVLVATNCDEGFSDLAWKAYGSELSSTISYIPWLHQQGEWKRLTVDLSQYIGQDEIQIALVLVNGYGNTLYLDNIDIYTSELNYLFANQSLTLFPNPSSGTFTLSMNLSEKEDILLQITDIQGHVYQEQYISQALNQSYPVDMRSAPNGLYFVRLRGEKTNVTRKIIVRQ</sequence>
<dbReference type="InterPro" id="IPR026444">
    <property type="entry name" value="Secre_tail"/>
</dbReference>
<evidence type="ECO:0000256" key="7">
    <source>
        <dbReference type="ARBA" id="ARBA00023049"/>
    </source>
</evidence>
<dbReference type="PANTHER" id="PTHR47466">
    <property type="match status" value="1"/>
</dbReference>
<name>A0ABT8F442_9BACT</name>
<protein>
    <submittedName>
        <fullName evidence="11">Choice-of-anchor J domain-containing protein</fullName>
    </submittedName>
</protein>
<dbReference type="EMBL" id="JAUHJS010000003">
    <property type="protein sequence ID" value="MDN4165225.1"/>
    <property type="molecule type" value="Genomic_DNA"/>
</dbReference>
<keyword evidence="3" id="KW-0479">Metal-binding</keyword>
<dbReference type="InterPro" id="IPR024079">
    <property type="entry name" value="MetalloPept_cat_dom_sf"/>
</dbReference>
<keyword evidence="5" id="KW-0378">Hydrolase</keyword>
<evidence type="ECO:0000256" key="1">
    <source>
        <dbReference type="ARBA" id="ARBA00008721"/>
    </source>
</evidence>
<dbReference type="Proteomes" id="UP001168552">
    <property type="component" value="Unassembled WGS sequence"/>
</dbReference>
<keyword evidence="12" id="KW-1185">Reference proteome</keyword>
<dbReference type="NCBIfam" id="NF038128">
    <property type="entry name" value="choice_anch_J"/>
    <property type="match status" value="2"/>
</dbReference>
<keyword evidence="8" id="KW-1015">Disulfide bond</keyword>
<keyword evidence="2" id="KW-0645">Protease</keyword>
<gene>
    <name evidence="11" type="ORF">QWY31_06920</name>
</gene>
<evidence type="ECO:0000256" key="8">
    <source>
        <dbReference type="ARBA" id="ARBA00023157"/>
    </source>
</evidence>
<feature type="domain" description="Peptidase M43 pregnancy-associated plasma-A" evidence="9">
    <location>
        <begin position="162"/>
        <end position="307"/>
    </location>
</feature>
<comment type="caution">
    <text evidence="11">The sequence shown here is derived from an EMBL/GenBank/DDBJ whole genome shotgun (WGS) entry which is preliminary data.</text>
</comment>
<dbReference type="PANTHER" id="PTHR47466:SF1">
    <property type="entry name" value="METALLOPROTEASE MEP1 (AFU_ORTHOLOGUE AFUA_1G07730)-RELATED"/>
    <property type="match status" value="1"/>
</dbReference>
<dbReference type="NCBIfam" id="TIGR04183">
    <property type="entry name" value="Por_Secre_tail"/>
    <property type="match status" value="1"/>
</dbReference>
<dbReference type="InterPro" id="IPR008754">
    <property type="entry name" value="Peptidase_M43"/>
</dbReference>
<dbReference type="Gene3D" id="2.60.40.10">
    <property type="entry name" value="Immunoglobulins"/>
    <property type="match status" value="1"/>
</dbReference>
<evidence type="ECO:0000259" key="10">
    <source>
        <dbReference type="Pfam" id="PF18962"/>
    </source>
</evidence>
<evidence type="ECO:0000256" key="6">
    <source>
        <dbReference type="ARBA" id="ARBA00022833"/>
    </source>
</evidence>
<dbReference type="Gene3D" id="2.60.120.200">
    <property type="match status" value="2"/>
</dbReference>
<dbReference type="Pfam" id="PF18962">
    <property type="entry name" value="Por_Secre_tail"/>
    <property type="match status" value="1"/>
</dbReference>
<dbReference type="Pfam" id="PF05572">
    <property type="entry name" value="Peptidase_M43"/>
    <property type="match status" value="1"/>
</dbReference>
<keyword evidence="4" id="KW-0732">Signal</keyword>
<evidence type="ECO:0000313" key="11">
    <source>
        <dbReference type="EMBL" id="MDN4165225.1"/>
    </source>
</evidence>
<feature type="domain" description="Secretion system C-terminal sorting" evidence="10">
    <location>
        <begin position="902"/>
        <end position="977"/>
    </location>
</feature>
<accession>A0ABT8F442</accession>
<evidence type="ECO:0000256" key="2">
    <source>
        <dbReference type="ARBA" id="ARBA00022670"/>
    </source>
</evidence>
<proteinExistence type="inferred from homology"/>
<evidence type="ECO:0000256" key="4">
    <source>
        <dbReference type="ARBA" id="ARBA00022729"/>
    </source>
</evidence>
<dbReference type="Gene3D" id="3.40.390.10">
    <property type="entry name" value="Collagenase (Catalytic Domain)"/>
    <property type="match status" value="1"/>
</dbReference>
<dbReference type="CDD" id="cd04275">
    <property type="entry name" value="ZnMc_pappalysin_like"/>
    <property type="match status" value="1"/>
</dbReference>
<reference evidence="11" key="1">
    <citation type="submission" date="2023-06" db="EMBL/GenBank/DDBJ databases">
        <title>Cytophagales bacterium Strain LB-30, isolated from soil.</title>
        <authorList>
            <person name="Liu B."/>
        </authorList>
    </citation>
    <scope>NUCLEOTIDE SEQUENCE</scope>
    <source>
        <strain evidence="11">LB-30</strain>
    </source>
</reference>